<dbReference type="Proteomes" id="UP000187209">
    <property type="component" value="Unassembled WGS sequence"/>
</dbReference>
<evidence type="ECO:0000313" key="2">
    <source>
        <dbReference type="Proteomes" id="UP000187209"/>
    </source>
</evidence>
<accession>A0A1R2B2Z3</accession>
<gene>
    <name evidence="1" type="ORF">SteCoe_30917</name>
</gene>
<reference evidence="1 2" key="1">
    <citation type="submission" date="2016-11" db="EMBL/GenBank/DDBJ databases">
        <title>The macronuclear genome of Stentor coeruleus: a giant cell with tiny introns.</title>
        <authorList>
            <person name="Slabodnick M."/>
            <person name="Ruby J.G."/>
            <person name="Reiff S.B."/>
            <person name="Swart E.C."/>
            <person name="Gosai S."/>
            <person name="Prabakaran S."/>
            <person name="Witkowska E."/>
            <person name="Larue G.E."/>
            <person name="Fisher S."/>
            <person name="Freeman R.M."/>
            <person name="Gunawardena J."/>
            <person name="Chu W."/>
            <person name="Stover N.A."/>
            <person name="Gregory B.D."/>
            <person name="Nowacki M."/>
            <person name="Derisi J."/>
            <person name="Roy S.W."/>
            <person name="Marshall W.F."/>
            <person name="Sood P."/>
        </authorList>
    </citation>
    <scope>NUCLEOTIDE SEQUENCE [LARGE SCALE GENOMIC DNA]</scope>
    <source>
        <strain evidence="1">WM001</strain>
    </source>
</reference>
<organism evidence="1 2">
    <name type="scientific">Stentor coeruleus</name>
    <dbReference type="NCBI Taxonomy" id="5963"/>
    <lineage>
        <taxon>Eukaryota</taxon>
        <taxon>Sar</taxon>
        <taxon>Alveolata</taxon>
        <taxon>Ciliophora</taxon>
        <taxon>Postciliodesmatophora</taxon>
        <taxon>Heterotrichea</taxon>
        <taxon>Heterotrichida</taxon>
        <taxon>Stentoridae</taxon>
        <taxon>Stentor</taxon>
    </lineage>
</organism>
<comment type="caution">
    <text evidence="1">The sequence shown here is derived from an EMBL/GenBank/DDBJ whole genome shotgun (WGS) entry which is preliminary data.</text>
</comment>
<evidence type="ECO:0000313" key="1">
    <source>
        <dbReference type="EMBL" id="OMJ70990.1"/>
    </source>
</evidence>
<dbReference type="EMBL" id="MPUH01001033">
    <property type="protein sequence ID" value="OMJ70990.1"/>
    <property type="molecule type" value="Genomic_DNA"/>
</dbReference>
<name>A0A1R2B2Z3_9CILI</name>
<protein>
    <submittedName>
        <fullName evidence="1">Uncharacterized protein</fullName>
    </submittedName>
</protein>
<keyword evidence="2" id="KW-1185">Reference proteome</keyword>
<sequence>MNGIIQPIPILLSPIFPYFIQENFKVETTKRGRKTVCSTEILSEFLDKKKKKSPRKEYIRCSILRKLIKLIRSVMKNMIKTSLHPINIEILKLISANMDESKMMIKKDSLPYIENHTNTKFRSYNDAFCKQFFSRPLARELYKLYIEYLFIARNEEQRNKDLSVFCCDKTKNDHDCSAKWEKLKELLLSEVEVKNIVVT</sequence>
<dbReference type="AlphaFoldDB" id="A0A1R2B2Z3"/>
<proteinExistence type="predicted"/>